<comment type="caution">
    <text evidence="2">The sequence shown here is derived from an EMBL/GenBank/DDBJ whole genome shotgun (WGS) entry which is preliminary data.</text>
</comment>
<dbReference type="RefSeq" id="WP_179483911.1">
    <property type="nucleotide sequence ID" value="NZ_JACCFW010000003.1"/>
</dbReference>
<dbReference type="GO" id="GO:0007059">
    <property type="term" value="P:chromosome segregation"/>
    <property type="evidence" value="ECO:0007669"/>
    <property type="project" value="TreeGrafter"/>
</dbReference>
<reference evidence="2 3" key="1">
    <citation type="submission" date="2020-07" db="EMBL/GenBank/DDBJ databases">
        <title>Sequencing the genomes of 1000 actinobacteria strains.</title>
        <authorList>
            <person name="Klenk H.-P."/>
        </authorList>
    </citation>
    <scope>NUCLEOTIDE SEQUENCE [LARGE SCALE GENOMIC DNA]</scope>
    <source>
        <strain evidence="2 3">DSM 29531</strain>
    </source>
</reference>
<organism evidence="2 3">
    <name type="scientific">Allobranchiibius huperziae</name>
    <dbReference type="NCBI Taxonomy" id="1874116"/>
    <lineage>
        <taxon>Bacteria</taxon>
        <taxon>Bacillati</taxon>
        <taxon>Actinomycetota</taxon>
        <taxon>Actinomycetes</taxon>
        <taxon>Micrococcales</taxon>
        <taxon>Dermacoccaceae</taxon>
        <taxon>Allobranchiibius</taxon>
    </lineage>
</organism>
<dbReference type="Proteomes" id="UP000571817">
    <property type="component" value="Unassembled WGS sequence"/>
</dbReference>
<dbReference type="SUPFAM" id="SSF110849">
    <property type="entry name" value="ParB/Sulfiredoxin"/>
    <property type="match status" value="1"/>
</dbReference>
<dbReference type="GO" id="GO:0005694">
    <property type="term" value="C:chromosome"/>
    <property type="evidence" value="ECO:0007669"/>
    <property type="project" value="TreeGrafter"/>
</dbReference>
<dbReference type="EMBL" id="JACCFW010000003">
    <property type="protein sequence ID" value="NYJ76519.1"/>
    <property type="molecule type" value="Genomic_DNA"/>
</dbReference>
<dbReference type="SMART" id="SM00470">
    <property type="entry name" value="ParB"/>
    <property type="match status" value="1"/>
</dbReference>
<name>A0A853DKQ0_9MICO</name>
<dbReference type="Pfam" id="PF02195">
    <property type="entry name" value="ParB_N"/>
    <property type="match status" value="1"/>
</dbReference>
<dbReference type="PANTHER" id="PTHR33375">
    <property type="entry name" value="CHROMOSOME-PARTITIONING PROTEIN PARB-RELATED"/>
    <property type="match status" value="1"/>
</dbReference>
<dbReference type="SUPFAM" id="SSF109709">
    <property type="entry name" value="KorB DNA-binding domain-like"/>
    <property type="match status" value="1"/>
</dbReference>
<protein>
    <submittedName>
        <fullName evidence="2">ParB family chromosome partitioning protein</fullName>
    </submittedName>
</protein>
<feature type="domain" description="ParB-like N-terminal" evidence="1">
    <location>
        <begin position="14"/>
        <end position="102"/>
    </location>
</feature>
<dbReference type="AlphaFoldDB" id="A0A853DKQ0"/>
<accession>A0A853DKQ0</accession>
<sequence>MGTTAETATVGTVEELDPRTLVVAANVRADVQLDAAFVASLRDLGVLEPVTVVSDGDEVRVRYGQRRTLGAIEAGLATIPARVIDVADDEALRIVAQMAENDHRTALSNADRRVAYEQLSGLGLTAAQIAKRTHRSKEEVQAATAASASPAATAALAQHQDSLSLLDAAAIAEFEDDEQVVSSIVQAAIEGESTAHVIQQARDERADRNTREVTAASLRDKGLTVIDRPPYGSPITEVSRLLGTREATRPIREEEHETCPGHAVYLAKSYMRSGDSAYSPIYVCTDPKGNGHTVADPYGRTQPVSGPMSEEQKAERRAVIENNKAWDAAVKVRAEWLASFAKGTGKLVDVERFIAHAVARGETPARTYQDTKETARIERMSAPAATRHAAALILAAWDQGTSRLTWRSPSATDARMMGAMTAWGYTPGPVERLLMPKAAKKRTTTAKSA</sequence>
<dbReference type="InterPro" id="IPR050336">
    <property type="entry name" value="Chromosome_partition/occlusion"/>
</dbReference>
<proteinExistence type="predicted"/>
<evidence type="ECO:0000313" key="2">
    <source>
        <dbReference type="EMBL" id="NYJ76519.1"/>
    </source>
</evidence>
<keyword evidence="3" id="KW-1185">Reference proteome</keyword>
<dbReference type="Gene3D" id="1.10.10.2830">
    <property type="match status" value="1"/>
</dbReference>
<gene>
    <name evidence="2" type="ORF">HNR15_003537</name>
</gene>
<dbReference type="Gene3D" id="3.90.1530.30">
    <property type="match status" value="1"/>
</dbReference>
<evidence type="ECO:0000313" key="3">
    <source>
        <dbReference type="Proteomes" id="UP000571817"/>
    </source>
</evidence>
<dbReference type="InterPro" id="IPR036086">
    <property type="entry name" value="ParB/Sulfiredoxin_sf"/>
</dbReference>
<dbReference type="InterPro" id="IPR003115">
    <property type="entry name" value="ParB_N"/>
</dbReference>
<dbReference type="PANTHER" id="PTHR33375:SF1">
    <property type="entry name" value="CHROMOSOME-PARTITIONING PROTEIN PARB-RELATED"/>
    <property type="match status" value="1"/>
</dbReference>
<evidence type="ECO:0000259" key="1">
    <source>
        <dbReference type="SMART" id="SM00470"/>
    </source>
</evidence>